<sequence length="750" mass="80983">MRPGGTPRPCDRDPLRRLDSYDRGIASELARQAEEAVDGSLKASDASETAASIQIDDVESSGEDDSVETPEISAAPGTASASVATASSTFGSLGVCPSLCAVLQHLSILEPTPVQRVSLPLGLSGHDFCAIAPTGTGKTLCYLLPVLQRLHQGIGHAFMALVLLPARELVSQVGEQFGVYGQHLALRWVEVTGGRDMMIEATALQQQAPHVVLSTPGRLADLLQRERGVAAAEEAADGVDASECESGGERGNDTEERKTFRASVRGSIHERLGAVDCLVLDEADRLLSEEFGPDLGLLLSALPAAASGRQTLLLSASHSPALLQLQQEFGDDRMPLLHPEAATACPPQLQHRYIFVPAAMRGVYVLHLLQEEPFVSQRGIVFGGSVRRTQQLATALQQLGIACVCLHSLLQQRQRVAALSAFRSQHMRLLVATDVAARGLDLPNLDFVINLQPPKEPEVYVHRVGRTARAGRRGVAVTFVDPVDVAALHRIEDFIGCRLQEQPLSQIGLAKKVRQMLGAEAQALDRLRLNGFEQKAEIYETAQKEYRRLRREKRNRAEGMGWEWAGNEINTSILRPPAKEPLLKNSKTGQSNEVALKTAKVAQKEATGRCSAAANGWPGVWNTGKSNGVFPLGSQTPIECQVVQAIQRDEQVPFVSATVCQLTRKLCQQSSKGEIIAAVRLKTCACLSIAVIVRVGERLTTESFRARVTLWEPADDRGAALTSRMGCVPRVGNTLQSVPAALVLCCMLSN</sequence>
<dbReference type="InterPro" id="IPR050079">
    <property type="entry name" value="DEAD_box_RNA_helicase"/>
</dbReference>
<evidence type="ECO:0000259" key="10">
    <source>
        <dbReference type="PROSITE" id="PS51195"/>
    </source>
</evidence>
<feature type="compositionally biased region" description="Basic and acidic residues" evidence="7">
    <location>
        <begin position="247"/>
        <end position="258"/>
    </location>
</feature>
<dbReference type="GO" id="GO:0003724">
    <property type="term" value="F:RNA helicase activity"/>
    <property type="evidence" value="ECO:0007669"/>
    <property type="project" value="InterPro"/>
</dbReference>
<dbReference type="GO" id="GO:0016787">
    <property type="term" value="F:hydrolase activity"/>
    <property type="evidence" value="ECO:0007669"/>
    <property type="project" value="UniProtKB-KW"/>
</dbReference>
<dbReference type="Pfam" id="PF00270">
    <property type="entry name" value="DEAD"/>
    <property type="match status" value="2"/>
</dbReference>
<dbReference type="RefSeq" id="XP_026193578.1">
    <property type="nucleotide sequence ID" value="XM_026337793.1"/>
</dbReference>
<dbReference type="GO" id="GO:0005524">
    <property type="term" value="F:ATP binding"/>
    <property type="evidence" value="ECO:0007669"/>
    <property type="project" value="UniProtKB-KW"/>
</dbReference>
<dbReference type="PROSITE" id="PS00039">
    <property type="entry name" value="DEAD_ATP_HELICASE"/>
    <property type="match status" value="1"/>
</dbReference>
<dbReference type="SMART" id="SM00490">
    <property type="entry name" value="HELICc"/>
    <property type="match status" value="1"/>
</dbReference>
<dbReference type="PANTHER" id="PTHR47959:SF24">
    <property type="entry name" value="ATP-DEPENDENT RNA HELICASE"/>
    <property type="match status" value="1"/>
</dbReference>
<dbReference type="Pfam" id="PF00271">
    <property type="entry name" value="Helicase_C"/>
    <property type="match status" value="1"/>
</dbReference>
<dbReference type="GO" id="GO:0003676">
    <property type="term" value="F:nucleic acid binding"/>
    <property type="evidence" value="ECO:0007669"/>
    <property type="project" value="InterPro"/>
</dbReference>
<dbReference type="InterPro" id="IPR011545">
    <property type="entry name" value="DEAD/DEAH_box_helicase_dom"/>
</dbReference>
<evidence type="ECO:0000256" key="5">
    <source>
        <dbReference type="PROSITE-ProRule" id="PRU00552"/>
    </source>
</evidence>
<dbReference type="PROSITE" id="PS51194">
    <property type="entry name" value="HELICASE_CTER"/>
    <property type="match status" value="1"/>
</dbReference>
<dbReference type="AlphaFoldDB" id="A0A6P6S0C7"/>
<feature type="region of interest" description="Disordered" evidence="7">
    <location>
        <begin position="234"/>
        <end position="258"/>
    </location>
</feature>
<evidence type="ECO:0000256" key="6">
    <source>
        <dbReference type="RuleBase" id="RU000492"/>
    </source>
</evidence>
<dbReference type="GeneID" id="34619020"/>
<evidence type="ECO:0000259" key="8">
    <source>
        <dbReference type="PROSITE" id="PS51192"/>
    </source>
</evidence>
<name>A0A6P6S0C7_9EIME</name>
<comment type="similarity">
    <text evidence="6">Belongs to the DEAD box helicase family.</text>
</comment>
<dbReference type="GO" id="GO:0005829">
    <property type="term" value="C:cytosol"/>
    <property type="evidence" value="ECO:0007669"/>
    <property type="project" value="TreeGrafter"/>
</dbReference>
<feature type="compositionally biased region" description="Acidic residues" evidence="7">
    <location>
        <begin position="234"/>
        <end position="243"/>
    </location>
</feature>
<proteinExistence type="inferred from homology"/>
<dbReference type="PROSITE" id="PS51192">
    <property type="entry name" value="HELICASE_ATP_BIND_1"/>
    <property type="match status" value="1"/>
</dbReference>
<dbReference type="OrthoDB" id="10261904at2759"/>
<dbReference type="InterPro" id="IPR000629">
    <property type="entry name" value="RNA-helicase_DEAD-box_CS"/>
</dbReference>
<dbReference type="CDD" id="cd18787">
    <property type="entry name" value="SF2_C_DEAD"/>
    <property type="match status" value="1"/>
</dbReference>
<keyword evidence="3 6" id="KW-0347">Helicase</keyword>
<dbReference type="PANTHER" id="PTHR47959">
    <property type="entry name" value="ATP-DEPENDENT RNA HELICASE RHLE-RELATED"/>
    <property type="match status" value="1"/>
</dbReference>
<evidence type="ECO:0000256" key="3">
    <source>
        <dbReference type="ARBA" id="ARBA00022806"/>
    </source>
</evidence>
<dbReference type="SMART" id="SM00487">
    <property type="entry name" value="DEXDc"/>
    <property type="match status" value="1"/>
</dbReference>
<reference evidence="12" key="1">
    <citation type="submission" date="2025-08" db="UniProtKB">
        <authorList>
            <consortium name="RefSeq"/>
        </authorList>
    </citation>
    <scope>IDENTIFICATION</scope>
</reference>
<organism evidence="11 12">
    <name type="scientific">Cyclospora cayetanensis</name>
    <dbReference type="NCBI Taxonomy" id="88456"/>
    <lineage>
        <taxon>Eukaryota</taxon>
        <taxon>Sar</taxon>
        <taxon>Alveolata</taxon>
        <taxon>Apicomplexa</taxon>
        <taxon>Conoidasida</taxon>
        <taxon>Coccidia</taxon>
        <taxon>Eucoccidiorida</taxon>
        <taxon>Eimeriorina</taxon>
        <taxon>Eimeriidae</taxon>
        <taxon>Cyclospora</taxon>
    </lineage>
</organism>
<feature type="domain" description="DEAD-box RNA helicase Q" evidence="10">
    <location>
        <begin position="88"/>
        <end position="116"/>
    </location>
</feature>
<dbReference type="PROSITE" id="PS51195">
    <property type="entry name" value="Q_MOTIF"/>
    <property type="match status" value="1"/>
</dbReference>
<feature type="domain" description="Helicase C-terminal" evidence="9">
    <location>
        <begin position="367"/>
        <end position="510"/>
    </location>
</feature>
<dbReference type="Proteomes" id="UP000515125">
    <property type="component" value="Unplaced"/>
</dbReference>
<dbReference type="InterPro" id="IPR014014">
    <property type="entry name" value="RNA_helicase_DEAD_Q_motif"/>
</dbReference>
<dbReference type="Gene3D" id="3.40.50.300">
    <property type="entry name" value="P-loop containing nucleotide triphosphate hydrolases"/>
    <property type="match status" value="2"/>
</dbReference>
<gene>
    <name evidence="12" type="primary">LOC34619020</name>
</gene>
<evidence type="ECO:0000256" key="4">
    <source>
        <dbReference type="ARBA" id="ARBA00022840"/>
    </source>
</evidence>
<protein>
    <submittedName>
        <fullName evidence="12">ATP-dependent rRNA helicase rrp3</fullName>
    </submittedName>
</protein>
<evidence type="ECO:0000259" key="9">
    <source>
        <dbReference type="PROSITE" id="PS51194"/>
    </source>
</evidence>
<feature type="compositionally biased region" description="Acidic residues" evidence="7">
    <location>
        <begin position="56"/>
        <end position="68"/>
    </location>
</feature>
<keyword evidence="2 6" id="KW-0378">Hydrolase</keyword>
<evidence type="ECO:0000256" key="2">
    <source>
        <dbReference type="ARBA" id="ARBA00022801"/>
    </source>
</evidence>
<evidence type="ECO:0000256" key="7">
    <source>
        <dbReference type="SAM" id="MobiDB-lite"/>
    </source>
</evidence>
<keyword evidence="1 6" id="KW-0547">Nucleotide-binding</keyword>
<feature type="domain" description="Helicase ATP-binding" evidence="8">
    <location>
        <begin position="119"/>
        <end position="336"/>
    </location>
</feature>
<evidence type="ECO:0000256" key="1">
    <source>
        <dbReference type="ARBA" id="ARBA00022741"/>
    </source>
</evidence>
<dbReference type="InterPro" id="IPR014001">
    <property type="entry name" value="Helicase_ATP-bd"/>
</dbReference>
<feature type="region of interest" description="Disordered" evidence="7">
    <location>
        <begin position="35"/>
        <end position="78"/>
    </location>
</feature>
<feature type="compositionally biased region" description="Basic and acidic residues" evidence="7">
    <location>
        <begin position="9"/>
        <end position="22"/>
    </location>
</feature>
<dbReference type="InterPro" id="IPR027417">
    <property type="entry name" value="P-loop_NTPase"/>
</dbReference>
<feature type="short sequence motif" description="Q motif" evidence="5">
    <location>
        <begin position="88"/>
        <end position="116"/>
    </location>
</feature>
<evidence type="ECO:0000313" key="12">
    <source>
        <dbReference type="RefSeq" id="XP_026193578.1"/>
    </source>
</evidence>
<evidence type="ECO:0000313" key="11">
    <source>
        <dbReference type="Proteomes" id="UP000515125"/>
    </source>
</evidence>
<feature type="region of interest" description="Disordered" evidence="7">
    <location>
        <begin position="1"/>
        <end position="23"/>
    </location>
</feature>
<accession>A0A6P6S0C7</accession>
<dbReference type="SUPFAM" id="SSF52540">
    <property type="entry name" value="P-loop containing nucleoside triphosphate hydrolases"/>
    <property type="match status" value="1"/>
</dbReference>
<keyword evidence="4 6" id="KW-0067">ATP-binding</keyword>
<dbReference type="InterPro" id="IPR001650">
    <property type="entry name" value="Helicase_C-like"/>
</dbReference>
<keyword evidence="11" id="KW-1185">Reference proteome</keyword>